<proteinExistence type="predicted"/>
<dbReference type="OrthoDB" id="10265871at2759"/>
<gene>
    <name evidence="2" type="ORF">H9Q72_013248</name>
</gene>
<name>A0A9P7KVD3_9HYPO</name>
<dbReference type="InterPro" id="IPR010839">
    <property type="entry name" value="AtuA_N"/>
</dbReference>
<dbReference type="Proteomes" id="UP000750502">
    <property type="component" value="Unassembled WGS sequence"/>
</dbReference>
<reference evidence="2" key="2">
    <citation type="submission" date="2020-10" db="EMBL/GenBank/DDBJ databases">
        <authorList>
            <person name="Peck L.D."/>
            <person name="Nowell R.W."/>
            <person name="Flood J."/>
            <person name="Ryan M.J."/>
            <person name="Barraclough T.G."/>
        </authorList>
    </citation>
    <scope>NUCLEOTIDE SEQUENCE</scope>
    <source>
        <strain evidence="2">IMI 127659i</strain>
    </source>
</reference>
<dbReference type="PANTHER" id="PTHR47708">
    <property type="match status" value="1"/>
</dbReference>
<evidence type="ECO:0000259" key="1">
    <source>
        <dbReference type="Pfam" id="PF07287"/>
    </source>
</evidence>
<accession>A0A9P7KVD3</accession>
<evidence type="ECO:0000313" key="3">
    <source>
        <dbReference type="Proteomes" id="UP000750502"/>
    </source>
</evidence>
<keyword evidence="3" id="KW-1185">Reference proteome</keyword>
<reference evidence="2" key="1">
    <citation type="journal article" date="2020" name="bioRxiv">
        <title>Historical genomics reveals the evolutionary mechanisms behind multiple outbreaks of the host-specific coffee wilt pathogen Fusarium xylarioides.</title>
        <authorList>
            <person name="Peck D."/>
            <person name="Nowell R.W."/>
            <person name="Flood J."/>
            <person name="Ryan M.J."/>
            <person name="Barraclough T.G."/>
        </authorList>
    </citation>
    <scope>NUCLEOTIDE SEQUENCE</scope>
    <source>
        <strain evidence="2">IMI 127659i</strain>
    </source>
</reference>
<dbReference type="EMBL" id="JADFTT010000790">
    <property type="protein sequence ID" value="KAG5758611.1"/>
    <property type="molecule type" value="Genomic_DNA"/>
</dbReference>
<organism evidence="2 3">
    <name type="scientific">Fusarium xylarioides</name>
    <dbReference type="NCBI Taxonomy" id="221167"/>
    <lineage>
        <taxon>Eukaryota</taxon>
        <taxon>Fungi</taxon>
        <taxon>Dikarya</taxon>
        <taxon>Ascomycota</taxon>
        <taxon>Pezizomycotina</taxon>
        <taxon>Sordariomycetes</taxon>
        <taxon>Hypocreomycetidae</taxon>
        <taxon>Hypocreales</taxon>
        <taxon>Nectriaceae</taxon>
        <taxon>Fusarium</taxon>
        <taxon>Fusarium fujikuroi species complex</taxon>
    </lineage>
</organism>
<dbReference type="PANTHER" id="PTHR47708:SF2">
    <property type="entry name" value="SI:CH73-132F6.5"/>
    <property type="match status" value="1"/>
</dbReference>
<evidence type="ECO:0000313" key="2">
    <source>
        <dbReference type="EMBL" id="KAG5758611.1"/>
    </source>
</evidence>
<comment type="caution">
    <text evidence="2">The sequence shown here is derived from an EMBL/GenBank/DDBJ whole genome shotgun (WGS) entry which is preliminary data.</text>
</comment>
<dbReference type="AlphaFoldDB" id="A0A9P7KVD3"/>
<dbReference type="Pfam" id="PF07287">
    <property type="entry name" value="AtuA"/>
    <property type="match status" value="1"/>
</dbReference>
<sequence length="339" mass="36209">MARQVRVGCYSAFWGDSPSASRQLVEAQDANLDYLVADYLAEVTMGLLARASRAPRKSKSAEGPPGYIKEFLTLALKPLLPEILDKGIKVITNAGGLDPVGLKTLIEQHAASKGISDRVKVAAVYGDDIVAQKKELLQSGAFHAFDPNNGLGPGEPIFSGEEELLSLNAYIGAEGITRALSAGANIVVTGRCVDSALVLGPLAYEFLWDYSRLDDQSTLNSMASASLAGHILECGAQATGGNFTDWELSASSPFGGWSNMGYPIATFRRDGTFTISKPKRTGGLISRTTVGEQMLYEVLDPANYILPDVVVDLSNVTLEQGLKFPWVPNDSLMPSHPGI</sequence>
<protein>
    <recommendedName>
        <fullName evidence="1">Acyclic terpene utilisation N-terminal domain-containing protein</fullName>
    </recommendedName>
</protein>
<feature type="domain" description="Acyclic terpene utilisation N-terminal" evidence="1">
    <location>
        <begin position="5"/>
        <end position="320"/>
    </location>
</feature>